<dbReference type="Pfam" id="PF13880">
    <property type="entry name" value="Acetyltransf_13"/>
    <property type="match status" value="1"/>
</dbReference>
<evidence type="ECO:0000256" key="8">
    <source>
        <dbReference type="ARBA" id="ARBA00023306"/>
    </source>
</evidence>
<evidence type="ECO:0000256" key="7">
    <source>
        <dbReference type="ARBA" id="ARBA00023242"/>
    </source>
</evidence>
<dbReference type="GO" id="GO:0000785">
    <property type="term" value="C:chromatin"/>
    <property type="evidence" value="ECO:0000318"/>
    <property type="project" value="GO_Central"/>
</dbReference>
<proteinExistence type="inferred from homology"/>
<keyword evidence="4" id="KW-0479">Metal-binding</keyword>
<sequence>MNGPKNAFALLMRGAKSQEGLTASTQRPPANRPSAAAAPSRPPARAQGGQLHLDLGQRDFAVATCPTCGMMYGKGLAEEERLHDSFHNAHGAVFRFPGWAAERVLLRGGGDSRSRLLCVLPTDPPAHWRKVVEMCGRLDKVLGVPEGHLLAPQPPCKVFVWVSQEAPPSGSGGAGSRSGGGCGGGKGRCGRVVGVLVAQLQSRAQRRLLVAGPAAQPQGQRSRSHPKQQHPQQQHPQQQPHVSDGRSGSATRPQASQSQSRSQHPTHPTPAVQQLPQPQAKGPDAATAAPSAAQQLELEQEQQEADSEARSGVAGGQQAAEEGPHAARAAKRARVGEAKAGPTATSAGSGSAGGGQQGVVGSAQGHAPRADTSAVAVPEARAGSAASAPASAAVVARAVLGVRGVWVEPGSRRRGIARRMLDAARACVVPGFLAARTQVAFSAGAAAAAAGEPDGGAAFVALAASYGRAAGGAGTDTGTATADAVKVLSTGHAGEAWALLYDDA</sequence>
<dbReference type="PANTHER" id="PTHR45884:SF2">
    <property type="entry name" value="N-ACETYLTRANSFERASE ECO"/>
    <property type="match status" value="1"/>
</dbReference>
<feature type="domain" description="N-acetyltransferase ESCO acetyl-transferase" evidence="12">
    <location>
        <begin position="397"/>
        <end position="443"/>
    </location>
</feature>
<feature type="region of interest" description="Disordered" evidence="10">
    <location>
        <begin position="1"/>
        <end position="48"/>
    </location>
</feature>
<keyword evidence="8" id="KW-0131">Cell cycle</keyword>
<protein>
    <submittedName>
        <fullName evidence="13">Uncharacterized protein</fullName>
    </submittedName>
</protein>
<dbReference type="GO" id="GO:0008270">
    <property type="term" value="F:zinc ion binding"/>
    <property type="evidence" value="ECO:0007669"/>
    <property type="project" value="UniProtKB-KW"/>
</dbReference>
<evidence type="ECO:0000256" key="10">
    <source>
        <dbReference type="SAM" id="MobiDB-lite"/>
    </source>
</evidence>
<name>A0A2K3D6T3_CHLRE</name>
<evidence type="ECO:0000256" key="1">
    <source>
        <dbReference type="ARBA" id="ARBA00004123"/>
    </source>
</evidence>
<dbReference type="Gramene" id="PNW76242">
    <property type="protein sequence ID" value="PNW76242"/>
    <property type="gene ID" value="CHLRE_12g542400v5"/>
</dbReference>
<dbReference type="ExpressionAtlas" id="A0A2K3D6T3">
    <property type="expression patterns" value="baseline and differential"/>
</dbReference>
<dbReference type="RefSeq" id="XP_042919180.1">
    <property type="nucleotide sequence ID" value="XM_043068784.1"/>
</dbReference>
<keyword evidence="7" id="KW-0539">Nucleus</keyword>
<reference evidence="13 14" key="1">
    <citation type="journal article" date="2007" name="Science">
        <title>The Chlamydomonas genome reveals the evolution of key animal and plant functions.</title>
        <authorList>
            <person name="Merchant S.S."/>
            <person name="Prochnik S.E."/>
            <person name="Vallon O."/>
            <person name="Harris E.H."/>
            <person name="Karpowicz S.J."/>
            <person name="Witman G.B."/>
            <person name="Terry A."/>
            <person name="Salamov A."/>
            <person name="Fritz-Laylin L.K."/>
            <person name="Marechal-Drouard L."/>
            <person name="Marshall W.F."/>
            <person name="Qu L.H."/>
            <person name="Nelson D.R."/>
            <person name="Sanderfoot A.A."/>
            <person name="Spalding M.H."/>
            <person name="Kapitonov V.V."/>
            <person name="Ren Q."/>
            <person name="Ferris P."/>
            <person name="Lindquist E."/>
            <person name="Shapiro H."/>
            <person name="Lucas S.M."/>
            <person name="Grimwood J."/>
            <person name="Schmutz J."/>
            <person name="Cardol P."/>
            <person name="Cerutti H."/>
            <person name="Chanfreau G."/>
            <person name="Chen C.L."/>
            <person name="Cognat V."/>
            <person name="Croft M.T."/>
            <person name="Dent R."/>
            <person name="Dutcher S."/>
            <person name="Fernandez E."/>
            <person name="Fukuzawa H."/>
            <person name="Gonzalez-Ballester D."/>
            <person name="Gonzalez-Halphen D."/>
            <person name="Hallmann A."/>
            <person name="Hanikenne M."/>
            <person name="Hippler M."/>
            <person name="Inwood W."/>
            <person name="Jabbari K."/>
            <person name="Kalanon M."/>
            <person name="Kuras R."/>
            <person name="Lefebvre P.A."/>
            <person name="Lemaire S.D."/>
            <person name="Lobanov A.V."/>
            <person name="Lohr M."/>
            <person name="Manuell A."/>
            <person name="Meier I."/>
            <person name="Mets L."/>
            <person name="Mittag M."/>
            <person name="Mittelmeier T."/>
            <person name="Moroney J.V."/>
            <person name="Moseley J."/>
            <person name="Napoli C."/>
            <person name="Nedelcu A.M."/>
            <person name="Niyogi K."/>
            <person name="Novoselov S.V."/>
            <person name="Paulsen I.T."/>
            <person name="Pazour G."/>
            <person name="Purton S."/>
            <person name="Ral J.P."/>
            <person name="Riano-Pachon D.M."/>
            <person name="Riekhof W."/>
            <person name="Rymarquis L."/>
            <person name="Schroda M."/>
            <person name="Stern D."/>
            <person name="Umen J."/>
            <person name="Willows R."/>
            <person name="Wilson N."/>
            <person name="Zimmer S.L."/>
            <person name="Allmer J."/>
            <person name="Balk J."/>
            <person name="Bisova K."/>
            <person name="Chen C.J."/>
            <person name="Elias M."/>
            <person name="Gendler K."/>
            <person name="Hauser C."/>
            <person name="Lamb M.R."/>
            <person name="Ledford H."/>
            <person name="Long J.C."/>
            <person name="Minagawa J."/>
            <person name="Page M.D."/>
            <person name="Pan J."/>
            <person name="Pootakham W."/>
            <person name="Roje S."/>
            <person name="Rose A."/>
            <person name="Stahlberg E."/>
            <person name="Terauchi A.M."/>
            <person name="Yang P."/>
            <person name="Ball S."/>
            <person name="Bowler C."/>
            <person name="Dieckmann C.L."/>
            <person name="Gladyshev V.N."/>
            <person name="Green P."/>
            <person name="Jorgensen R."/>
            <person name="Mayfield S."/>
            <person name="Mueller-Roeber B."/>
            <person name="Rajamani S."/>
            <person name="Sayre R.T."/>
            <person name="Brokstein P."/>
            <person name="Dubchak I."/>
            <person name="Goodstein D."/>
            <person name="Hornick L."/>
            <person name="Huang Y.W."/>
            <person name="Jhaveri J."/>
            <person name="Luo Y."/>
            <person name="Martinez D."/>
            <person name="Ngau W.C."/>
            <person name="Otillar B."/>
            <person name="Poliakov A."/>
            <person name="Porter A."/>
            <person name="Szajkowski L."/>
            <person name="Werner G."/>
            <person name="Zhou K."/>
            <person name="Grigoriev I.V."/>
            <person name="Rokhsar D.S."/>
            <person name="Grossman A.R."/>
        </authorList>
    </citation>
    <scope>NUCLEOTIDE SEQUENCE [LARGE SCALE GENOMIC DNA]</scope>
    <source>
        <strain evidence="14">CC-503</strain>
    </source>
</reference>
<dbReference type="GeneID" id="5719522"/>
<feature type="domain" description="N-acetyltransferase ESCO zinc-finger" evidence="11">
    <location>
        <begin position="50"/>
        <end position="88"/>
    </location>
</feature>
<evidence type="ECO:0000256" key="3">
    <source>
        <dbReference type="ARBA" id="ARBA00022679"/>
    </source>
</evidence>
<evidence type="ECO:0000256" key="6">
    <source>
        <dbReference type="ARBA" id="ARBA00022833"/>
    </source>
</evidence>
<dbReference type="AlphaFoldDB" id="A0A2K3D6T3"/>
<keyword evidence="9" id="KW-0012">Acyltransferase</keyword>
<dbReference type="PANTHER" id="PTHR45884">
    <property type="entry name" value="N-ACETYLTRANSFERASE ECO"/>
    <property type="match status" value="1"/>
</dbReference>
<keyword evidence="5" id="KW-0863">Zinc-finger</keyword>
<dbReference type="GO" id="GO:0061733">
    <property type="term" value="F:protein-lysine-acetyltransferase activity"/>
    <property type="evidence" value="ECO:0000318"/>
    <property type="project" value="GO_Central"/>
</dbReference>
<feature type="compositionally biased region" description="Low complexity" evidence="10">
    <location>
        <begin position="229"/>
        <end position="241"/>
    </location>
</feature>
<organism evidence="13 14">
    <name type="scientific">Chlamydomonas reinhardtii</name>
    <name type="common">Chlamydomonas smithii</name>
    <dbReference type="NCBI Taxonomy" id="3055"/>
    <lineage>
        <taxon>Eukaryota</taxon>
        <taxon>Viridiplantae</taxon>
        <taxon>Chlorophyta</taxon>
        <taxon>core chlorophytes</taxon>
        <taxon>Chlorophyceae</taxon>
        <taxon>CS clade</taxon>
        <taxon>Chlamydomonadales</taxon>
        <taxon>Chlamydomonadaceae</taxon>
        <taxon>Chlamydomonas</taxon>
    </lineage>
</organism>
<dbReference type="EMBL" id="CM008973">
    <property type="protein sequence ID" value="PNW76242.1"/>
    <property type="molecule type" value="Genomic_DNA"/>
</dbReference>
<dbReference type="Pfam" id="PF13878">
    <property type="entry name" value="zf-C2H2_3"/>
    <property type="match status" value="1"/>
</dbReference>
<dbReference type="GO" id="GO:0005634">
    <property type="term" value="C:nucleus"/>
    <property type="evidence" value="ECO:0000318"/>
    <property type="project" value="GO_Central"/>
</dbReference>
<comment type="subcellular location">
    <subcellularLocation>
        <location evidence="1">Nucleus</location>
    </subcellularLocation>
</comment>
<comment type="similarity">
    <text evidence="2">Belongs to the acetyltransferase family. ECO subfamily.</text>
</comment>
<keyword evidence="14" id="KW-1185">Reference proteome</keyword>
<dbReference type="InterPro" id="IPR028009">
    <property type="entry name" value="ESCO_Acetyltransf_dom"/>
</dbReference>
<feature type="compositionally biased region" description="Low complexity" evidence="10">
    <location>
        <begin position="278"/>
        <end position="297"/>
    </location>
</feature>
<evidence type="ECO:0000313" key="14">
    <source>
        <dbReference type="Proteomes" id="UP000006906"/>
    </source>
</evidence>
<evidence type="ECO:0000313" key="13">
    <source>
        <dbReference type="EMBL" id="PNW76242.1"/>
    </source>
</evidence>
<keyword evidence="6" id="KW-0862">Zinc</keyword>
<dbReference type="KEGG" id="cre:CHLRE_12g542400v5"/>
<feature type="compositionally biased region" description="Low complexity" evidence="10">
    <location>
        <begin position="27"/>
        <end position="46"/>
    </location>
</feature>
<feature type="compositionally biased region" description="Low complexity" evidence="10">
    <location>
        <begin position="254"/>
        <end position="263"/>
    </location>
</feature>
<dbReference type="InterPro" id="IPR028005">
    <property type="entry name" value="AcTrfase_ESCO_Znf_dom"/>
</dbReference>
<gene>
    <name evidence="13" type="ORF">CHLRE_12g542400v5</name>
</gene>
<accession>A0A2K3D6T3</accession>
<evidence type="ECO:0000256" key="5">
    <source>
        <dbReference type="ARBA" id="ARBA00022771"/>
    </source>
</evidence>
<keyword evidence="3" id="KW-0808">Transferase</keyword>
<dbReference type="STRING" id="3055.A0A2K3D6T3"/>
<feature type="region of interest" description="Disordered" evidence="10">
    <location>
        <begin position="211"/>
        <end position="376"/>
    </location>
</feature>
<evidence type="ECO:0000256" key="4">
    <source>
        <dbReference type="ARBA" id="ARBA00022723"/>
    </source>
</evidence>
<dbReference type="OrthoDB" id="428854at2759"/>
<evidence type="ECO:0000256" key="2">
    <source>
        <dbReference type="ARBA" id="ARBA00005816"/>
    </source>
</evidence>
<evidence type="ECO:0000259" key="11">
    <source>
        <dbReference type="Pfam" id="PF13878"/>
    </source>
</evidence>
<evidence type="ECO:0000256" key="9">
    <source>
        <dbReference type="ARBA" id="ARBA00023315"/>
    </source>
</evidence>
<evidence type="ECO:0000259" key="12">
    <source>
        <dbReference type="Pfam" id="PF13880"/>
    </source>
</evidence>
<dbReference type="InParanoid" id="A0A2K3D6T3"/>
<dbReference type="GO" id="GO:0007064">
    <property type="term" value="P:mitotic sister chromatid cohesion"/>
    <property type="evidence" value="ECO:0000318"/>
    <property type="project" value="GO_Central"/>
</dbReference>
<dbReference type="Proteomes" id="UP000006906">
    <property type="component" value="Chromosome 12"/>
</dbReference>